<gene>
    <name evidence="1" type="ORF">HHI36_013262</name>
</gene>
<sequence>MCFYRLQQEKSKVDDMSKKKQKTVGLSDKKQVTCHMGGYSYRNETQLASESLTADGYSLFFGGVEEKLLNEFSVIDGEGIRLIPPNVANSHNHVIFSALQRRRG</sequence>
<evidence type="ECO:0000313" key="1">
    <source>
        <dbReference type="EMBL" id="KAL3277921.1"/>
    </source>
</evidence>
<evidence type="ECO:0000313" key="2">
    <source>
        <dbReference type="Proteomes" id="UP001516400"/>
    </source>
</evidence>
<reference evidence="1 2" key="1">
    <citation type="journal article" date="2021" name="BMC Biol.">
        <title>Horizontally acquired antibacterial genes associated with adaptive radiation of ladybird beetles.</title>
        <authorList>
            <person name="Li H.S."/>
            <person name="Tang X.F."/>
            <person name="Huang Y.H."/>
            <person name="Xu Z.Y."/>
            <person name="Chen M.L."/>
            <person name="Du X.Y."/>
            <person name="Qiu B.Y."/>
            <person name="Chen P.T."/>
            <person name="Zhang W."/>
            <person name="Slipinski A."/>
            <person name="Escalona H.E."/>
            <person name="Waterhouse R.M."/>
            <person name="Zwick A."/>
            <person name="Pang H."/>
        </authorList>
    </citation>
    <scope>NUCLEOTIDE SEQUENCE [LARGE SCALE GENOMIC DNA]</scope>
    <source>
        <strain evidence="1">SYSU2018</strain>
    </source>
</reference>
<dbReference type="Proteomes" id="UP001516400">
    <property type="component" value="Unassembled WGS sequence"/>
</dbReference>
<proteinExistence type="predicted"/>
<name>A0ABD2NGV9_9CUCU</name>
<organism evidence="1 2">
    <name type="scientific">Cryptolaemus montrouzieri</name>
    <dbReference type="NCBI Taxonomy" id="559131"/>
    <lineage>
        <taxon>Eukaryota</taxon>
        <taxon>Metazoa</taxon>
        <taxon>Ecdysozoa</taxon>
        <taxon>Arthropoda</taxon>
        <taxon>Hexapoda</taxon>
        <taxon>Insecta</taxon>
        <taxon>Pterygota</taxon>
        <taxon>Neoptera</taxon>
        <taxon>Endopterygota</taxon>
        <taxon>Coleoptera</taxon>
        <taxon>Polyphaga</taxon>
        <taxon>Cucujiformia</taxon>
        <taxon>Coccinelloidea</taxon>
        <taxon>Coccinellidae</taxon>
        <taxon>Scymninae</taxon>
        <taxon>Scymnini</taxon>
        <taxon>Cryptolaemus</taxon>
    </lineage>
</organism>
<dbReference type="EMBL" id="JABFTP020000103">
    <property type="protein sequence ID" value="KAL3277921.1"/>
    <property type="molecule type" value="Genomic_DNA"/>
</dbReference>
<dbReference type="AlphaFoldDB" id="A0ABD2NGV9"/>
<accession>A0ABD2NGV9</accession>
<protein>
    <submittedName>
        <fullName evidence="1">Uncharacterized protein</fullName>
    </submittedName>
</protein>
<keyword evidence="2" id="KW-1185">Reference proteome</keyword>
<comment type="caution">
    <text evidence="1">The sequence shown here is derived from an EMBL/GenBank/DDBJ whole genome shotgun (WGS) entry which is preliminary data.</text>
</comment>